<organism evidence="3 4">
    <name type="scientific">Tateyamaria omphalii</name>
    <dbReference type="NCBI Taxonomy" id="299262"/>
    <lineage>
        <taxon>Bacteria</taxon>
        <taxon>Pseudomonadati</taxon>
        <taxon>Pseudomonadota</taxon>
        <taxon>Alphaproteobacteria</taxon>
        <taxon>Rhodobacterales</taxon>
        <taxon>Roseobacteraceae</taxon>
        <taxon>Tateyamaria</taxon>
    </lineage>
</organism>
<dbReference type="EMBL" id="CP019312">
    <property type="protein sequence ID" value="APX12671.1"/>
    <property type="molecule type" value="Genomic_DNA"/>
</dbReference>
<keyword evidence="2" id="KW-1133">Transmembrane helix</keyword>
<evidence type="ECO:0000256" key="1">
    <source>
        <dbReference type="SAM" id="MobiDB-lite"/>
    </source>
</evidence>
<keyword evidence="2" id="KW-0812">Transmembrane</keyword>
<protein>
    <submittedName>
        <fullName evidence="3">Uncharacterized protein</fullName>
    </submittedName>
</protein>
<dbReference type="KEGG" id="tom:BWR18_13990"/>
<dbReference type="STRING" id="299262.BWR18_13990"/>
<keyword evidence="4" id="KW-1185">Reference proteome</keyword>
<proteinExistence type="predicted"/>
<feature type="region of interest" description="Disordered" evidence="1">
    <location>
        <begin position="1"/>
        <end position="30"/>
    </location>
</feature>
<accession>A0A1P8MXC3</accession>
<evidence type="ECO:0000313" key="4">
    <source>
        <dbReference type="Proteomes" id="UP000186336"/>
    </source>
</evidence>
<gene>
    <name evidence="3" type="ORF">BWR18_13990</name>
</gene>
<name>A0A1P8MXC3_9RHOB</name>
<dbReference type="AlphaFoldDB" id="A0A1P8MXC3"/>
<evidence type="ECO:0000256" key="2">
    <source>
        <dbReference type="SAM" id="Phobius"/>
    </source>
</evidence>
<evidence type="ECO:0000313" key="3">
    <source>
        <dbReference type="EMBL" id="APX12671.1"/>
    </source>
</evidence>
<dbReference type="Proteomes" id="UP000186336">
    <property type="component" value="Chromosome"/>
</dbReference>
<keyword evidence="2" id="KW-0472">Membrane</keyword>
<feature type="transmembrane region" description="Helical" evidence="2">
    <location>
        <begin position="42"/>
        <end position="60"/>
    </location>
</feature>
<reference evidence="3 4" key="1">
    <citation type="submission" date="2017-01" db="EMBL/GenBank/DDBJ databases">
        <title>Complete genome of Tateyamaria omphalii DOK1-4 isolated from seawater in Dokdo.</title>
        <authorList>
            <person name="Kim J.H."/>
            <person name="Chi W.-J."/>
        </authorList>
    </citation>
    <scope>NUCLEOTIDE SEQUENCE [LARGE SCALE GENOMIC DNA]</scope>
    <source>
        <strain evidence="3 4">DOK1-4</strain>
    </source>
</reference>
<sequence length="84" mass="9348">MQEPPGTWSRARADNEHPPTGQPPATCRKCDNHRKEMRPMFGLIRTAVLILIAFVAGLMFERSQASDACTTQGGTMRDGVCWNE</sequence>